<dbReference type="EMBL" id="FQXJ01000006">
    <property type="protein sequence ID" value="SHI00662.1"/>
    <property type="molecule type" value="Genomic_DNA"/>
</dbReference>
<dbReference type="STRING" id="1121420.SAMN02746098_02099"/>
<evidence type="ECO:0000313" key="1">
    <source>
        <dbReference type="EMBL" id="SHI00662.1"/>
    </source>
</evidence>
<sequence length="18" mass="2184">MGIWQNTKLIQPFLISFF</sequence>
<organism evidence="1 2">
    <name type="scientific">Desulfosporosinus lacus DSM 15449</name>
    <dbReference type="NCBI Taxonomy" id="1121420"/>
    <lineage>
        <taxon>Bacteria</taxon>
        <taxon>Bacillati</taxon>
        <taxon>Bacillota</taxon>
        <taxon>Clostridia</taxon>
        <taxon>Eubacteriales</taxon>
        <taxon>Desulfitobacteriaceae</taxon>
        <taxon>Desulfosporosinus</taxon>
    </lineage>
</organism>
<gene>
    <name evidence="1" type="ORF">SAMN02746098_02099</name>
</gene>
<evidence type="ECO:0000313" key="2">
    <source>
        <dbReference type="Proteomes" id="UP000183954"/>
    </source>
</evidence>
<proteinExistence type="predicted"/>
<accession>A0A1M5XLY0</accession>
<dbReference type="AlphaFoldDB" id="A0A1M5XLY0"/>
<name>A0A1M5XLY0_9FIRM</name>
<protein>
    <submittedName>
        <fullName evidence="1">Uncharacterized protein</fullName>
    </submittedName>
</protein>
<reference evidence="2" key="1">
    <citation type="submission" date="2016-11" db="EMBL/GenBank/DDBJ databases">
        <authorList>
            <person name="Varghese N."/>
            <person name="Submissions S."/>
        </authorList>
    </citation>
    <scope>NUCLEOTIDE SEQUENCE [LARGE SCALE GENOMIC DNA]</scope>
    <source>
        <strain evidence="2">DSM 15449</strain>
    </source>
</reference>
<keyword evidence="2" id="KW-1185">Reference proteome</keyword>
<dbReference type="Proteomes" id="UP000183954">
    <property type="component" value="Unassembled WGS sequence"/>
</dbReference>